<evidence type="ECO:0000313" key="3">
    <source>
        <dbReference type="Proteomes" id="UP001172102"/>
    </source>
</evidence>
<dbReference type="Proteomes" id="UP001172102">
    <property type="component" value="Unassembled WGS sequence"/>
</dbReference>
<dbReference type="InterPro" id="IPR010730">
    <property type="entry name" value="HET"/>
</dbReference>
<sequence length="217" mass="24898">MRSFPPARHIPDNTGHESVAETAKEWLRDCKYRHTSCKRTNEERLEDWHASRLIEVGTSDRPQRLALRHGSDDTLEGPYAALSYCGGENPQFLRLTTTNIEELRQEIPWQSLPTSFQDGIITCRRLGIPYIWIDSLCILQAGDGSESDWQFHVPQEMANIYSNCELNIAIAISENPDQEAFRSRNPDYLQDCYTWTDSHELPLDPPPSSEPKPSFCM</sequence>
<reference evidence="2" key="1">
    <citation type="submission" date="2023-06" db="EMBL/GenBank/DDBJ databases">
        <title>Genome-scale phylogeny and comparative genomics of the fungal order Sordariales.</title>
        <authorList>
            <consortium name="Lawrence Berkeley National Laboratory"/>
            <person name="Hensen N."/>
            <person name="Bonometti L."/>
            <person name="Westerberg I."/>
            <person name="Brannstrom I.O."/>
            <person name="Guillou S."/>
            <person name="Cros-Aarteil S."/>
            <person name="Calhoun S."/>
            <person name="Haridas S."/>
            <person name="Kuo A."/>
            <person name="Mondo S."/>
            <person name="Pangilinan J."/>
            <person name="Riley R."/>
            <person name="Labutti K."/>
            <person name="Andreopoulos B."/>
            <person name="Lipzen A."/>
            <person name="Chen C."/>
            <person name="Yanf M."/>
            <person name="Daum C."/>
            <person name="Ng V."/>
            <person name="Clum A."/>
            <person name="Steindorff A."/>
            <person name="Ohm R."/>
            <person name="Martin F."/>
            <person name="Silar P."/>
            <person name="Natvig D."/>
            <person name="Lalanne C."/>
            <person name="Gautier V."/>
            <person name="Ament-Velasquez S.L."/>
            <person name="Kruys A."/>
            <person name="Hutchinson M.I."/>
            <person name="Powell A.J."/>
            <person name="Barry K."/>
            <person name="Miller A.N."/>
            <person name="Grigoriev I.V."/>
            <person name="Debuchy R."/>
            <person name="Gladieux P."/>
            <person name="Thoren M.H."/>
            <person name="Johannesson H."/>
        </authorList>
    </citation>
    <scope>NUCLEOTIDE SEQUENCE</scope>
    <source>
        <strain evidence="2">SMH4607-1</strain>
    </source>
</reference>
<proteinExistence type="predicted"/>
<dbReference type="PANTHER" id="PTHR33112:SF10">
    <property type="entry name" value="TOL"/>
    <property type="match status" value="1"/>
</dbReference>
<name>A0AA40DIX2_9PEZI</name>
<accession>A0AA40DIX2</accession>
<dbReference type="AlphaFoldDB" id="A0AA40DIX2"/>
<feature type="domain" description="Heterokaryon incompatibility" evidence="1">
    <location>
        <begin position="79"/>
        <end position="192"/>
    </location>
</feature>
<keyword evidence="3" id="KW-1185">Reference proteome</keyword>
<gene>
    <name evidence="2" type="ORF">B0H67DRAFT_362400</name>
</gene>
<comment type="caution">
    <text evidence="2">The sequence shown here is derived from an EMBL/GenBank/DDBJ whole genome shotgun (WGS) entry which is preliminary data.</text>
</comment>
<dbReference type="EMBL" id="JAUKUA010000007">
    <property type="protein sequence ID" value="KAK0704855.1"/>
    <property type="molecule type" value="Genomic_DNA"/>
</dbReference>
<organism evidence="2 3">
    <name type="scientific">Lasiosphaeris hirsuta</name>
    <dbReference type="NCBI Taxonomy" id="260670"/>
    <lineage>
        <taxon>Eukaryota</taxon>
        <taxon>Fungi</taxon>
        <taxon>Dikarya</taxon>
        <taxon>Ascomycota</taxon>
        <taxon>Pezizomycotina</taxon>
        <taxon>Sordariomycetes</taxon>
        <taxon>Sordariomycetidae</taxon>
        <taxon>Sordariales</taxon>
        <taxon>Lasiosphaeriaceae</taxon>
        <taxon>Lasiosphaeris</taxon>
    </lineage>
</organism>
<protein>
    <recommendedName>
        <fullName evidence="1">Heterokaryon incompatibility domain-containing protein</fullName>
    </recommendedName>
</protein>
<dbReference type="PANTHER" id="PTHR33112">
    <property type="entry name" value="DOMAIN PROTEIN, PUTATIVE-RELATED"/>
    <property type="match status" value="1"/>
</dbReference>
<evidence type="ECO:0000259" key="1">
    <source>
        <dbReference type="Pfam" id="PF06985"/>
    </source>
</evidence>
<evidence type="ECO:0000313" key="2">
    <source>
        <dbReference type="EMBL" id="KAK0704855.1"/>
    </source>
</evidence>
<dbReference type="Pfam" id="PF06985">
    <property type="entry name" value="HET"/>
    <property type="match status" value="1"/>
</dbReference>